<protein>
    <submittedName>
        <fullName evidence="2">Uncharacterized protein</fullName>
    </submittedName>
</protein>
<organism evidence="3">
    <name type="scientific">Selaginella moellendorffii</name>
    <name type="common">Spikemoss</name>
    <dbReference type="NCBI Taxonomy" id="88036"/>
    <lineage>
        <taxon>Eukaryota</taxon>
        <taxon>Viridiplantae</taxon>
        <taxon>Streptophyta</taxon>
        <taxon>Embryophyta</taxon>
        <taxon>Tracheophyta</taxon>
        <taxon>Lycopodiopsida</taxon>
        <taxon>Selaginellales</taxon>
        <taxon>Selaginellaceae</taxon>
        <taxon>Selaginella</taxon>
    </lineage>
</organism>
<name>D8RR75_SELML</name>
<keyword evidence="3" id="KW-1185">Reference proteome</keyword>
<feature type="compositionally biased region" description="Basic and acidic residues" evidence="1">
    <location>
        <begin position="1"/>
        <end position="26"/>
    </location>
</feature>
<feature type="compositionally biased region" description="Basic residues" evidence="1">
    <location>
        <begin position="48"/>
        <end position="58"/>
    </location>
</feature>
<dbReference type="InParanoid" id="D8RR75"/>
<dbReference type="KEGG" id="smo:SELMODRAFT_413968"/>
<dbReference type="Gramene" id="EFJ25352">
    <property type="protein sequence ID" value="EFJ25352"/>
    <property type="gene ID" value="SELMODRAFT_413968"/>
</dbReference>
<dbReference type="AlphaFoldDB" id="D8RR75"/>
<gene>
    <name evidence="2" type="ORF">SELMODRAFT_413968</name>
</gene>
<feature type="compositionally biased region" description="Basic and acidic residues" evidence="1">
    <location>
        <begin position="35"/>
        <end position="47"/>
    </location>
</feature>
<feature type="compositionally biased region" description="Basic and acidic residues" evidence="1">
    <location>
        <begin position="86"/>
        <end position="98"/>
    </location>
</feature>
<evidence type="ECO:0000313" key="2">
    <source>
        <dbReference type="EMBL" id="EFJ25352.1"/>
    </source>
</evidence>
<evidence type="ECO:0000256" key="1">
    <source>
        <dbReference type="SAM" id="MobiDB-lite"/>
    </source>
</evidence>
<dbReference type="EMBL" id="GL377587">
    <property type="protein sequence ID" value="EFJ25352.1"/>
    <property type="molecule type" value="Genomic_DNA"/>
</dbReference>
<evidence type="ECO:0000313" key="3">
    <source>
        <dbReference type="Proteomes" id="UP000001514"/>
    </source>
</evidence>
<feature type="region of interest" description="Disordered" evidence="1">
    <location>
        <begin position="1"/>
        <end position="113"/>
    </location>
</feature>
<accession>D8RR75</accession>
<dbReference type="HOGENOM" id="CLU_072196_0_0_1"/>
<sequence>MGRTTRREGNVHASARPERGPRDRRPPGLPKRWLSSRDDHGMDDSSLRRRRSGKRRHGDRMDASSSRRPRSGEMPRSRSPKRRRSSRGDASPRRPCTEEKEEATGWVPIPGKLHPSGLDEVEAMKYGFFPVRNRAPPLDEDGKTSDIFVCDKAAYQMLNDAHLRGTELGAWVAKRLRLGALFVHHNYDQVPGWRVITLFGRLKAMLPTRGKKVIPEWLKLHGQQDDAECVESAQLFAEAATDFDVDASCFRIVFVCGNTKFVELLRKDHAGLQQLFVERRAVDRTRDVPFRVWHITSQSCSQLEEECLDESLQDFAYQSGGWEYLRGIVRKYH</sequence>
<reference evidence="2 3" key="1">
    <citation type="journal article" date="2011" name="Science">
        <title>The Selaginella genome identifies genetic changes associated with the evolution of vascular plants.</title>
        <authorList>
            <person name="Banks J.A."/>
            <person name="Nishiyama T."/>
            <person name="Hasebe M."/>
            <person name="Bowman J.L."/>
            <person name="Gribskov M."/>
            <person name="dePamphilis C."/>
            <person name="Albert V.A."/>
            <person name="Aono N."/>
            <person name="Aoyama T."/>
            <person name="Ambrose B.A."/>
            <person name="Ashton N.W."/>
            <person name="Axtell M.J."/>
            <person name="Barker E."/>
            <person name="Barker M.S."/>
            <person name="Bennetzen J.L."/>
            <person name="Bonawitz N.D."/>
            <person name="Chapple C."/>
            <person name="Cheng C."/>
            <person name="Correa L.G."/>
            <person name="Dacre M."/>
            <person name="DeBarry J."/>
            <person name="Dreyer I."/>
            <person name="Elias M."/>
            <person name="Engstrom E.M."/>
            <person name="Estelle M."/>
            <person name="Feng L."/>
            <person name="Finet C."/>
            <person name="Floyd S.K."/>
            <person name="Frommer W.B."/>
            <person name="Fujita T."/>
            <person name="Gramzow L."/>
            <person name="Gutensohn M."/>
            <person name="Harholt J."/>
            <person name="Hattori M."/>
            <person name="Heyl A."/>
            <person name="Hirai T."/>
            <person name="Hiwatashi Y."/>
            <person name="Ishikawa M."/>
            <person name="Iwata M."/>
            <person name="Karol K.G."/>
            <person name="Koehler B."/>
            <person name="Kolukisaoglu U."/>
            <person name="Kubo M."/>
            <person name="Kurata T."/>
            <person name="Lalonde S."/>
            <person name="Li K."/>
            <person name="Li Y."/>
            <person name="Litt A."/>
            <person name="Lyons E."/>
            <person name="Manning G."/>
            <person name="Maruyama T."/>
            <person name="Michael T.P."/>
            <person name="Mikami K."/>
            <person name="Miyazaki S."/>
            <person name="Morinaga S."/>
            <person name="Murata T."/>
            <person name="Mueller-Roeber B."/>
            <person name="Nelson D.R."/>
            <person name="Obara M."/>
            <person name="Oguri Y."/>
            <person name="Olmstead R.G."/>
            <person name="Onodera N."/>
            <person name="Petersen B.L."/>
            <person name="Pils B."/>
            <person name="Prigge M."/>
            <person name="Rensing S.A."/>
            <person name="Riano-Pachon D.M."/>
            <person name="Roberts A.W."/>
            <person name="Sato Y."/>
            <person name="Scheller H.V."/>
            <person name="Schulz B."/>
            <person name="Schulz C."/>
            <person name="Shakirov E.V."/>
            <person name="Shibagaki N."/>
            <person name="Shinohara N."/>
            <person name="Shippen D.E."/>
            <person name="Soerensen I."/>
            <person name="Sotooka R."/>
            <person name="Sugimoto N."/>
            <person name="Sugita M."/>
            <person name="Sumikawa N."/>
            <person name="Tanurdzic M."/>
            <person name="Theissen G."/>
            <person name="Ulvskov P."/>
            <person name="Wakazuki S."/>
            <person name="Weng J.K."/>
            <person name="Willats W.W."/>
            <person name="Wipf D."/>
            <person name="Wolf P.G."/>
            <person name="Yang L."/>
            <person name="Zimmer A.D."/>
            <person name="Zhu Q."/>
            <person name="Mitros T."/>
            <person name="Hellsten U."/>
            <person name="Loque D."/>
            <person name="Otillar R."/>
            <person name="Salamov A."/>
            <person name="Schmutz J."/>
            <person name="Shapiro H."/>
            <person name="Lindquist E."/>
            <person name="Lucas S."/>
            <person name="Rokhsar D."/>
            <person name="Grigoriev I.V."/>
        </authorList>
    </citation>
    <scope>NUCLEOTIDE SEQUENCE [LARGE SCALE GENOMIC DNA]</scope>
</reference>
<dbReference type="Proteomes" id="UP000001514">
    <property type="component" value="Unassembled WGS sequence"/>
</dbReference>
<proteinExistence type="predicted"/>